<dbReference type="Pfam" id="PF23085">
    <property type="entry name" value="RRM_PARP14_3"/>
    <property type="match status" value="1"/>
</dbReference>
<dbReference type="Pfam" id="PF00644">
    <property type="entry name" value="PARP"/>
    <property type="match status" value="1"/>
</dbReference>
<evidence type="ECO:0000259" key="10">
    <source>
        <dbReference type="PROSITE" id="PS51059"/>
    </source>
</evidence>
<dbReference type="PANTHER" id="PTHR14453:SF94">
    <property type="entry name" value="PROTEIN MONO-ADP-RIBOSYLTRANSFERASE PARP10"/>
    <property type="match status" value="1"/>
</dbReference>
<evidence type="ECO:0000256" key="1">
    <source>
        <dbReference type="ARBA" id="ARBA00004123"/>
    </source>
</evidence>
<dbReference type="PROSITE" id="PS51059">
    <property type="entry name" value="PARP_CATALYTIC"/>
    <property type="match status" value="1"/>
</dbReference>
<feature type="compositionally biased region" description="Low complexity" evidence="9">
    <location>
        <begin position="349"/>
        <end position="363"/>
    </location>
</feature>
<feature type="region of interest" description="Disordered" evidence="9">
    <location>
        <begin position="747"/>
        <end position="802"/>
    </location>
</feature>
<name>A0A8J6AAG1_GALPY</name>
<dbReference type="OrthoDB" id="6133115at2759"/>
<dbReference type="PANTHER" id="PTHR14453">
    <property type="entry name" value="PARP/ZINC FINGER CCCH TYPE DOMAIN CONTAINING PROTEIN"/>
    <property type="match status" value="1"/>
</dbReference>
<evidence type="ECO:0000256" key="9">
    <source>
        <dbReference type="SAM" id="MobiDB-lite"/>
    </source>
</evidence>
<dbReference type="GO" id="GO:0005737">
    <property type="term" value="C:cytoplasm"/>
    <property type="evidence" value="ECO:0007669"/>
    <property type="project" value="TreeGrafter"/>
</dbReference>
<dbReference type="GO" id="GO:0070212">
    <property type="term" value="P:protein poly-ADP-ribosylation"/>
    <property type="evidence" value="ECO:0007669"/>
    <property type="project" value="TreeGrafter"/>
</dbReference>
<evidence type="ECO:0000313" key="12">
    <source>
        <dbReference type="Proteomes" id="UP000700334"/>
    </source>
</evidence>
<dbReference type="EC" id="2.4.2.-" evidence="8"/>
<comment type="caution">
    <text evidence="11">The sequence shown here is derived from an EMBL/GenBank/DDBJ whole genome shotgun (WGS) entry which is preliminary data.</text>
</comment>
<dbReference type="GO" id="GO:1990404">
    <property type="term" value="F:NAD+-protein mono-ADP-ribosyltransferase activity"/>
    <property type="evidence" value="ECO:0007669"/>
    <property type="project" value="TreeGrafter"/>
</dbReference>
<proteinExistence type="inferred from homology"/>
<feature type="region of interest" description="Disordered" evidence="9">
    <location>
        <begin position="292"/>
        <end position="379"/>
    </location>
</feature>
<dbReference type="CDD" id="cd01439">
    <property type="entry name" value="TCCD_inducible_PARP_like"/>
    <property type="match status" value="1"/>
</dbReference>
<feature type="compositionally biased region" description="Gly residues" evidence="9">
    <location>
        <begin position="364"/>
        <end position="373"/>
    </location>
</feature>
<feature type="compositionally biased region" description="Low complexity" evidence="9">
    <location>
        <begin position="11"/>
        <end position="22"/>
    </location>
</feature>
<accession>A0A8J6AAG1</accession>
<keyword evidence="6" id="KW-0539">Nucleus</keyword>
<sequence>SPGPGRTGHWAGQAGSASGACGMPSEGVCRSPSAAGALEAVAGAEGQAGAAVEVRGLPPDGGDELLSLYFENRRRSGGGPLLSWRRLGRGGILTFREPADAASVLAREHELLGALLDLRPAPPRAPARLLLQGLPPGAEPRGLEQHVQVLLRAAGLPEQPCQALDSPRPDRVLVQLQEPLSEAEVLALEEQARSLRLEGSSVSLAAVPQARAVRVLGGTRPVDPLLLELYLDNRERSGGGALQGLRHLPGLLGTVASFQQWQAAERVLQRKHELQGAVLSLLPHYSFLEPEEPAEDIGAGGHSAEGEPGAPEPAPPGAGGPAGVPPNAGALPAGPEQAPRAPATPAPACPAGSPERAGPAGSVGSPGRGGCSGPGPEAAPGQGDLVDVVLPVEPGALRFLRLYHEDLLAELGDVALCPLEGSSVTGFRLCGAPGPCQAAAELLQCLLGSIGRHVLGLAHPGSAAFLLSPDGQRLLRRLEARFQCAFGTEGLAAALDTTEAAEVETPGGASGLAGGCPEALTCAPTGPHQGPPGPARPAPHPAAPGQHRQRPEGRWTPDLRPPLPPGELRELLATLESWLPPEPGEGATPGLSEELPGTPSPTAPGRLEEEAELQLALHRSLAPPGQEAEQEEAAVLQRALALSLLEPRPLEADGRLGGGPGGQPQLEVHVPFEQDVAELERALVAALEQHLREETVGPGGHLLPAELQARLGRLHGVTVAPRGDRTLLRGFGARPARAARHLAALLAGPRDQSPAPPSEAPGTRSAPRAEGGGPGPAQRHPDPCSPGPRQRPAEPPDGLESLAESSGEFRAVVQAFYDSLDEARSRVGIVRVQRVRHPLLQQQYEVHRTLLEQRCERRPVERVLYHGTSAPAVRDICAHGFNRSFCGRNGEVGRGRWGRAGSRAPPRPDVCRAAGTLYGQGVYFAERASLAVQDCYSPPTADGHKAVFVARVLTGDFGQGHPGLRAPPLRAPDAALLRYDSAVDCLDRPRIFVVFHDTQALPTHLITCQHLPRTPPCGRSGPAAAS</sequence>
<keyword evidence="5 8" id="KW-0520">NAD</keyword>
<reference evidence="11" key="1">
    <citation type="journal article" date="2021" name="Evol. Appl.">
        <title>The genome of the Pyrenean desman and the effects of bottlenecks and inbreeding on the genomic landscape of an endangered species.</title>
        <authorList>
            <person name="Escoda L."/>
            <person name="Castresana J."/>
        </authorList>
    </citation>
    <scope>NUCLEOTIDE SEQUENCE</scope>
    <source>
        <strain evidence="11">IBE-C5619</strain>
    </source>
</reference>
<keyword evidence="12" id="KW-1185">Reference proteome</keyword>
<dbReference type="Gene3D" id="3.90.228.10">
    <property type="match status" value="1"/>
</dbReference>
<keyword evidence="4" id="KW-0548">Nucleotidyltransferase</keyword>
<dbReference type="GO" id="GO:0003714">
    <property type="term" value="F:transcription corepressor activity"/>
    <property type="evidence" value="ECO:0007669"/>
    <property type="project" value="TreeGrafter"/>
</dbReference>
<evidence type="ECO:0000256" key="5">
    <source>
        <dbReference type="ARBA" id="ARBA00023027"/>
    </source>
</evidence>
<evidence type="ECO:0000256" key="8">
    <source>
        <dbReference type="RuleBase" id="RU362114"/>
    </source>
</evidence>
<feature type="non-terminal residue" evidence="11">
    <location>
        <position position="1"/>
    </location>
</feature>
<evidence type="ECO:0000313" key="11">
    <source>
        <dbReference type="EMBL" id="KAG8515372.1"/>
    </source>
</evidence>
<comment type="subcellular location">
    <subcellularLocation>
        <location evidence="1">Nucleus</location>
    </subcellularLocation>
</comment>
<dbReference type="InterPro" id="IPR034464">
    <property type="entry name" value="PAR10_RRM1_2"/>
</dbReference>
<gene>
    <name evidence="11" type="ORF">J0S82_019149</name>
</gene>
<protein>
    <recommendedName>
        <fullName evidence="8">Poly [ADP-ribose] polymerase</fullName>
        <shortName evidence="8">PARP</shortName>
        <ecNumber evidence="8">2.4.2.-</ecNumber>
    </recommendedName>
</protein>
<keyword evidence="3 8" id="KW-0808">Transferase</keyword>
<dbReference type="InterPro" id="IPR012677">
    <property type="entry name" value="Nucleotide-bd_a/b_plait_sf"/>
</dbReference>
<dbReference type="InterPro" id="IPR052056">
    <property type="entry name" value="Mono-ARTD/PARP"/>
</dbReference>
<keyword evidence="2 8" id="KW-0328">Glycosyltransferase</keyword>
<dbReference type="Gene3D" id="3.30.70.330">
    <property type="match status" value="2"/>
</dbReference>
<dbReference type="SUPFAM" id="SSF56399">
    <property type="entry name" value="ADP-ribosylation"/>
    <property type="match status" value="1"/>
</dbReference>
<dbReference type="Proteomes" id="UP000700334">
    <property type="component" value="Unassembled WGS sequence"/>
</dbReference>
<dbReference type="CDD" id="cd12547">
    <property type="entry name" value="RRM1_2_PAR10"/>
    <property type="match status" value="2"/>
</dbReference>
<evidence type="ECO:0000256" key="3">
    <source>
        <dbReference type="ARBA" id="ARBA00022679"/>
    </source>
</evidence>
<feature type="region of interest" description="Disordered" evidence="9">
    <location>
        <begin position="520"/>
        <end position="566"/>
    </location>
</feature>
<evidence type="ECO:0000256" key="4">
    <source>
        <dbReference type="ARBA" id="ARBA00022695"/>
    </source>
</evidence>
<evidence type="ECO:0000256" key="7">
    <source>
        <dbReference type="ARBA" id="ARBA00024347"/>
    </source>
</evidence>
<dbReference type="InterPro" id="IPR012317">
    <property type="entry name" value="Poly(ADP-ribose)pol_cat_dom"/>
</dbReference>
<organism evidence="11 12">
    <name type="scientific">Galemys pyrenaicus</name>
    <name type="common">Iberian desman</name>
    <name type="synonym">Pyrenean desman</name>
    <dbReference type="NCBI Taxonomy" id="202257"/>
    <lineage>
        <taxon>Eukaryota</taxon>
        <taxon>Metazoa</taxon>
        <taxon>Chordata</taxon>
        <taxon>Craniata</taxon>
        <taxon>Vertebrata</taxon>
        <taxon>Euteleostomi</taxon>
        <taxon>Mammalia</taxon>
        <taxon>Eutheria</taxon>
        <taxon>Laurasiatheria</taxon>
        <taxon>Eulipotyphla</taxon>
        <taxon>Talpidae</taxon>
        <taxon>Galemys</taxon>
    </lineage>
</organism>
<feature type="compositionally biased region" description="Pro residues" evidence="9">
    <location>
        <begin position="529"/>
        <end position="542"/>
    </location>
</feature>
<dbReference type="GO" id="GO:0010629">
    <property type="term" value="P:negative regulation of gene expression"/>
    <property type="evidence" value="ECO:0007669"/>
    <property type="project" value="TreeGrafter"/>
</dbReference>
<dbReference type="GO" id="GO:0016779">
    <property type="term" value="F:nucleotidyltransferase activity"/>
    <property type="evidence" value="ECO:0007669"/>
    <property type="project" value="UniProtKB-KW"/>
</dbReference>
<feature type="region of interest" description="Disordered" evidence="9">
    <location>
        <begin position="1"/>
        <end position="28"/>
    </location>
</feature>
<dbReference type="AlphaFoldDB" id="A0A8J6AAG1"/>
<evidence type="ECO:0000256" key="6">
    <source>
        <dbReference type="ARBA" id="ARBA00023242"/>
    </source>
</evidence>
<feature type="region of interest" description="Disordered" evidence="9">
    <location>
        <begin position="578"/>
        <end position="606"/>
    </location>
</feature>
<feature type="compositionally biased region" description="Low complexity" evidence="9">
    <location>
        <begin position="325"/>
        <end position="341"/>
    </location>
</feature>
<evidence type="ECO:0000256" key="2">
    <source>
        <dbReference type="ARBA" id="ARBA00022676"/>
    </source>
</evidence>
<feature type="domain" description="PARP catalytic" evidence="10">
    <location>
        <begin position="785"/>
        <end position="1026"/>
    </location>
</feature>
<dbReference type="GO" id="GO:0003950">
    <property type="term" value="F:NAD+ poly-ADP-ribosyltransferase activity"/>
    <property type="evidence" value="ECO:0007669"/>
    <property type="project" value="UniProtKB-UniRule"/>
</dbReference>
<comment type="similarity">
    <text evidence="7">Belongs to the ARTD/PARP family.</text>
</comment>
<dbReference type="EMBL" id="JAGFMF010011709">
    <property type="protein sequence ID" value="KAG8515372.1"/>
    <property type="molecule type" value="Genomic_DNA"/>
</dbReference>
<dbReference type="GO" id="GO:0005634">
    <property type="term" value="C:nucleus"/>
    <property type="evidence" value="ECO:0007669"/>
    <property type="project" value="UniProtKB-SubCell"/>
</dbReference>